<reference evidence="1" key="1">
    <citation type="submission" date="2020-10" db="EMBL/GenBank/DDBJ databases">
        <authorList>
            <person name="Gilroy R."/>
        </authorList>
    </citation>
    <scope>NUCLEOTIDE SEQUENCE</scope>
    <source>
        <strain evidence="1">B1-15692</strain>
    </source>
</reference>
<reference evidence="1" key="2">
    <citation type="journal article" date="2021" name="PeerJ">
        <title>Extensive microbial diversity within the chicken gut microbiome revealed by metagenomics and culture.</title>
        <authorList>
            <person name="Gilroy R."/>
            <person name="Ravi A."/>
            <person name="Getino M."/>
            <person name="Pursley I."/>
            <person name="Horton D.L."/>
            <person name="Alikhan N.F."/>
            <person name="Baker D."/>
            <person name="Gharbi K."/>
            <person name="Hall N."/>
            <person name="Watson M."/>
            <person name="Adriaenssens E.M."/>
            <person name="Foster-Nyarko E."/>
            <person name="Jarju S."/>
            <person name="Secka A."/>
            <person name="Antonio M."/>
            <person name="Oren A."/>
            <person name="Chaudhuri R.R."/>
            <person name="La Ragione R."/>
            <person name="Hildebrand F."/>
            <person name="Pallen M.J."/>
        </authorList>
    </citation>
    <scope>NUCLEOTIDE SEQUENCE</scope>
    <source>
        <strain evidence="1">B1-15692</strain>
    </source>
</reference>
<dbReference type="AlphaFoldDB" id="A0A9D9I7R8"/>
<dbReference type="Proteomes" id="UP000823660">
    <property type="component" value="Unassembled WGS sequence"/>
</dbReference>
<organism evidence="1 2">
    <name type="scientific">Candidatus Cryptobacteroides faecipullorum</name>
    <dbReference type="NCBI Taxonomy" id="2840764"/>
    <lineage>
        <taxon>Bacteria</taxon>
        <taxon>Pseudomonadati</taxon>
        <taxon>Bacteroidota</taxon>
        <taxon>Bacteroidia</taxon>
        <taxon>Bacteroidales</taxon>
        <taxon>Candidatus Cryptobacteroides</taxon>
    </lineage>
</organism>
<evidence type="ECO:0000313" key="1">
    <source>
        <dbReference type="EMBL" id="MBO8467322.1"/>
    </source>
</evidence>
<evidence type="ECO:0000313" key="2">
    <source>
        <dbReference type="Proteomes" id="UP000823660"/>
    </source>
</evidence>
<proteinExistence type="predicted"/>
<name>A0A9D9I7R8_9BACT</name>
<sequence length="167" mass="18777">MKKYIPIVKVIGLLVILPVVIYCMSVSKSVRAWHEYRQLEQEFVPGQVRQPDRKAPEGEPLISTGAILGIIMPVCDSAGVSVVSYSPEISESASGMELCSAELVLSGRFSPLMDVLENIACIRQIKTLSARFRCDERLRKEKRIQLEMELLQLEHNNSDKTHNNGKH</sequence>
<comment type="caution">
    <text evidence="1">The sequence shown here is derived from an EMBL/GenBank/DDBJ whole genome shotgun (WGS) entry which is preliminary data.</text>
</comment>
<dbReference type="EMBL" id="JADIMH010000033">
    <property type="protein sequence ID" value="MBO8467322.1"/>
    <property type="molecule type" value="Genomic_DNA"/>
</dbReference>
<accession>A0A9D9I7R8</accession>
<protein>
    <submittedName>
        <fullName evidence="1">Uncharacterized protein</fullName>
    </submittedName>
</protein>
<gene>
    <name evidence="1" type="ORF">IAB99_06125</name>
</gene>